<dbReference type="Proteomes" id="UP001190700">
    <property type="component" value="Unassembled WGS sequence"/>
</dbReference>
<evidence type="ECO:0000259" key="8">
    <source>
        <dbReference type="SMART" id="SM00382"/>
    </source>
</evidence>
<comment type="subcellular location">
    <subcellularLocation>
        <location evidence="1">Mitochondrion outer membrane</location>
        <topology evidence="1">Single-pass membrane protein</topology>
    </subcellularLocation>
</comment>
<feature type="region of interest" description="Disordered" evidence="7">
    <location>
        <begin position="114"/>
        <end position="197"/>
    </location>
</feature>
<keyword evidence="10" id="KW-1185">Reference proteome</keyword>
<evidence type="ECO:0000256" key="7">
    <source>
        <dbReference type="SAM" id="MobiDB-lite"/>
    </source>
</evidence>
<evidence type="ECO:0000256" key="5">
    <source>
        <dbReference type="ARBA" id="ARBA00023128"/>
    </source>
</evidence>
<evidence type="ECO:0000256" key="6">
    <source>
        <dbReference type="RuleBase" id="RU003651"/>
    </source>
</evidence>
<evidence type="ECO:0000313" key="9">
    <source>
        <dbReference type="EMBL" id="KAK3270502.1"/>
    </source>
</evidence>
<evidence type="ECO:0000256" key="3">
    <source>
        <dbReference type="ARBA" id="ARBA00022787"/>
    </source>
</evidence>
<protein>
    <recommendedName>
        <fullName evidence="8">AAA+ ATPase domain-containing protein</fullName>
    </recommendedName>
</protein>
<name>A0AAE0G2L5_9CHLO</name>
<dbReference type="InterPro" id="IPR003960">
    <property type="entry name" value="ATPase_AAA_CS"/>
</dbReference>
<dbReference type="InterPro" id="IPR003959">
    <property type="entry name" value="ATPase_AAA_core"/>
</dbReference>
<accession>A0AAE0G2L5</accession>
<dbReference type="AlphaFoldDB" id="A0AAE0G2L5"/>
<feature type="domain" description="AAA+ ATPase" evidence="8">
    <location>
        <begin position="348"/>
        <end position="486"/>
    </location>
</feature>
<dbReference type="Gene3D" id="1.10.8.60">
    <property type="match status" value="1"/>
</dbReference>
<proteinExistence type="inferred from homology"/>
<keyword evidence="3" id="KW-0472">Membrane</keyword>
<dbReference type="GO" id="GO:0005741">
    <property type="term" value="C:mitochondrial outer membrane"/>
    <property type="evidence" value="ECO:0007669"/>
    <property type="project" value="UniProtKB-SubCell"/>
</dbReference>
<gene>
    <name evidence="9" type="ORF">CYMTET_21103</name>
</gene>
<comment type="similarity">
    <text evidence="6">Belongs to the AAA ATPase family.</text>
</comment>
<keyword evidence="3" id="KW-1000">Mitochondrion outer membrane</keyword>
<dbReference type="Pfam" id="PF17862">
    <property type="entry name" value="AAA_lid_3"/>
    <property type="match status" value="1"/>
</dbReference>
<feature type="region of interest" description="Disordered" evidence="7">
    <location>
        <begin position="547"/>
        <end position="597"/>
    </location>
</feature>
<dbReference type="InterPro" id="IPR041569">
    <property type="entry name" value="AAA_lid_3"/>
</dbReference>
<sequence>LLSKAFSVQVRLTPPAEGQMLAAHRERLALDSSDEMAEINRRRLQAALSGLQVTLPSLENDVFRRRILSRDEWAKVLTWAISISLLRQSDTSTKATAPEGESQAAALAALAAPEEVDAGDDEAGSAGDDMCGTARRGVPTGEEVEGLSEEEEVEPGEFNESAATGKAESVEGEPEAAARNIRPHGGEPGAVPDGYAAGLQSASPADVTAAISPEEGKGLKASPVCEDRATVAEACRELVQTGAHKAELNHALLSHLAGEAPRTLCVEAADLNYGMAMLEQTGNKLRSTVTTSNAYEKRLLSEVLRPEEAGSGFGEVGALDKAKTALREAVQLPLQHPQLFTKGNLMRPCLGVLLFGPPGTGKSMLARAAAAECGATFLTLSPATVSSKWLGDGVRFVKAAFSLASKLAPSVIFIDEVDSMLGRRDSSSEHEALREIKNEFMANWDGIRAAGRMDRVMVVGATNRPHDLDEAVLRRFSKRVFCDLPDGAARLDILGKLMAEESAAPEVSLKKVAEATDGFSGSDLKNLCTAAAMRSVRELLASTGKSARDAQAKQSPWVAPEVQSACGTPAEDGGKAARGSVQAAGAPRSERHNNSAAATEVLAEWEQLAEQSKPPVLRPISQTDFDEARKEVTASVCSDSMSMNELREWNKRYGEALGASRGVKALSYFM</sequence>
<feature type="compositionally biased region" description="Acidic residues" evidence="7">
    <location>
        <begin position="114"/>
        <end position="123"/>
    </location>
</feature>
<dbReference type="InterPro" id="IPR003593">
    <property type="entry name" value="AAA+_ATPase"/>
</dbReference>
<dbReference type="SUPFAM" id="SSF52540">
    <property type="entry name" value="P-loop containing nucleoside triphosphate hydrolases"/>
    <property type="match status" value="1"/>
</dbReference>
<evidence type="ECO:0000256" key="2">
    <source>
        <dbReference type="ARBA" id="ARBA00022741"/>
    </source>
</evidence>
<dbReference type="GO" id="GO:0005524">
    <property type="term" value="F:ATP binding"/>
    <property type="evidence" value="ECO:0007669"/>
    <property type="project" value="UniProtKB-KW"/>
</dbReference>
<keyword evidence="5" id="KW-0496">Mitochondrion</keyword>
<keyword evidence="2 6" id="KW-0547">Nucleotide-binding</keyword>
<dbReference type="InterPro" id="IPR027417">
    <property type="entry name" value="P-loop_NTPase"/>
</dbReference>
<dbReference type="Pfam" id="PF00004">
    <property type="entry name" value="AAA"/>
    <property type="match status" value="1"/>
</dbReference>
<feature type="non-terminal residue" evidence="9">
    <location>
        <position position="1"/>
    </location>
</feature>
<reference evidence="9 10" key="1">
    <citation type="journal article" date="2015" name="Genome Biol. Evol.">
        <title>Comparative Genomics of a Bacterivorous Green Alga Reveals Evolutionary Causalities and Consequences of Phago-Mixotrophic Mode of Nutrition.</title>
        <authorList>
            <person name="Burns J.A."/>
            <person name="Paasch A."/>
            <person name="Narechania A."/>
            <person name="Kim E."/>
        </authorList>
    </citation>
    <scope>NUCLEOTIDE SEQUENCE [LARGE SCALE GENOMIC DNA]</scope>
    <source>
        <strain evidence="9 10">PLY_AMNH</strain>
    </source>
</reference>
<evidence type="ECO:0000313" key="10">
    <source>
        <dbReference type="Proteomes" id="UP001190700"/>
    </source>
</evidence>
<dbReference type="SMART" id="SM00382">
    <property type="entry name" value="AAA"/>
    <property type="match status" value="1"/>
</dbReference>
<dbReference type="PROSITE" id="PS00674">
    <property type="entry name" value="AAA"/>
    <property type="match status" value="1"/>
</dbReference>
<dbReference type="EMBL" id="LGRX02010360">
    <property type="protein sequence ID" value="KAK3270502.1"/>
    <property type="molecule type" value="Genomic_DNA"/>
</dbReference>
<organism evidence="9 10">
    <name type="scientific">Cymbomonas tetramitiformis</name>
    <dbReference type="NCBI Taxonomy" id="36881"/>
    <lineage>
        <taxon>Eukaryota</taxon>
        <taxon>Viridiplantae</taxon>
        <taxon>Chlorophyta</taxon>
        <taxon>Pyramimonadophyceae</taxon>
        <taxon>Pyramimonadales</taxon>
        <taxon>Pyramimonadaceae</taxon>
        <taxon>Cymbomonas</taxon>
    </lineage>
</organism>
<feature type="compositionally biased region" description="Acidic residues" evidence="7">
    <location>
        <begin position="142"/>
        <end position="157"/>
    </location>
</feature>
<keyword evidence="4 6" id="KW-0067">ATP-binding</keyword>
<dbReference type="GO" id="GO:0016887">
    <property type="term" value="F:ATP hydrolysis activity"/>
    <property type="evidence" value="ECO:0007669"/>
    <property type="project" value="InterPro"/>
</dbReference>
<evidence type="ECO:0000256" key="4">
    <source>
        <dbReference type="ARBA" id="ARBA00022840"/>
    </source>
</evidence>
<dbReference type="InterPro" id="IPR051701">
    <property type="entry name" value="Mito_OM_Translocase_MSP1"/>
</dbReference>
<evidence type="ECO:0000256" key="1">
    <source>
        <dbReference type="ARBA" id="ARBA00004572"/>
    </source>
</evidence>
<dbReference type="Gene3D" id="3.40.50.300">
    <property type="entry name" value="P-loop containing nucleotide triphosphate hydrolases"/>
    <property type="match status" value="1"/>
</dbReference>
<comment type="caution">
    <text evidence="9">The sequence shown here is derived from an EMBL/GenBank/DDBJ whole genome shotgun (WGS) entry which is preliminary data.</text>
</comment>
<dbReference type="PANTHER" id="PTHR45644:SF85">
    <property type="entry name" value="P-LOOP CONTAINING NUCLEOSIDE TRIPHOSPHATE HYDROLASES SUPERFAMILY PROTEIN"/>
    <property type="match status" value="1"/>
</dbReference>
<dbReference type="PANTHER" id="PTHR45644">
    <property type="entry name" value="AAA ATPASE, PUTATIVE (AFU_ORTHOLOGUE AFUA_2G12920)-RELATED-RELATED"/>
    <property type="match status" value="1"/>
</dbReference>